<comment type="similarity">
    <text evidence="5">Belongs to the L2HGDH family.</text>
</comment>
<dbReference type="EMBL" id="BAAAUV010000002">
    <property type="protein sequence ID" value="GAA3198558.1"/>
    <property type="molecule type" value="Genomic_DNA"/>
</dbReference>
<feature type="domain" description="FAD dependent oxidoreductase" evidence="6">
    <location>
        <begin position="3"/>
        <end position="407"/>
    </location>
</feature>
<evidence type="ECO:0000256" key="3">
    <source>
        <dbReference type="ARBA" id="ARBA00022827"/>
    </source>
</evidence>
<dbReference type="Gene3D" id="3.50.50.60">
    <property type="entry name" value="FAD/NAD(P)-binding domain"/>
    <property type="match status" value="1"/>
</dbReference>
<proteinExistence type="inferred from homology"/>
<keyword evidence="3" id="KW-0274">FAD</keyword>
<keyword evidence="4" id="KW-0560">Oxidoreductase</keyword>
<accession>A0ABP6Q5U1</accession>
<evidence type="ECO:0000256" key="5">
    <source>
        <dbReference type="ARBA" id="ARBA00037941"/>
    </source>
</evidence>
<comment type="cofactor">
    <cofactor evidence="1">
        <name>FAD</name>
        <dbReference type="ChEBI" id="CHEBI:57692"/>
    </cofactor>
</comment>
<evidence type="ECO:0000259" key="6">
    <source>
        <dbReference type="Pfam" id="PF01266"/>
    </source>
</evidence>
<evidence type="ECO:0000313" key="7">
    <source>
        <dbReference type="EMBL" id="GAA3198558.1"/>
    </source>
</evidence>
<dbReference type="RefSeq" id="WP_425547732.1">
    <property type="nucleotide sequence ID" value="NZ_BAAAUV010000002.1"/>
</dbReference>
<evidence type="ECO:0000256" key="2">
    <source>
        <dbReference type="ARBA" id="ARBA00022630"/>
    </source>
</evidence>
<evidence type="ECO:0000256" key="1">
    <source>
        <dbReference type="ARBA" id="ARBA00001974"/>
    </source>
</evidence>
<evidence type="ECO:0000256" key="4">
    <source>
        <dbReference type="ARBA" id="ARBA00023002"/>
    </source>
</evidence>
<dbReference type="SUPFAM" id="SSF51905">
    <property type="entry name" value="FAD/NAD(P)-binding domain"/>
    <property type="match status" value="1"/>
</dbReference>
<reference evidence="8" key="1">
    <citation type="journal article" date="2019" name="Int. J. Syst. Evol. Microbiol.">
        <title>The Global Catalogue of Microorganisms (GCM) 10K type strain sequencing project: providing services to taxonomists for standard genome sequencing and annotation.</title>
        <authorList>
            <consortium name="The Broad Institute Genomics Platform"/>
            <consortium name="The Broad Institute Genome Sequencing Center for Infectious Disease"/>
            <person name="Wu L."/>
            <person name="Ma J."/>
        </authorList>
    </citation>
    <scope>NUCLEOTIDE SEQUENCE [LARGE SCALE GENOMIC DNA]</scope>
    <source>
        <strain evidence="8">JCM 9377</strain>
    </source>
</reference>
<gene>
    <name evidence="7" type="primary">lhgO_1</name>
    <name evidence="7" type="ORF">GCM10010468_10360</name>
</gene>
<dbReference type="InterPro" id="IPR006076">
    <property type="entry name" value="FAD-dep_OxRdtase"/>
</dbReference>
<comment type="caution">
    <text evidence="7">The sequence shown here is derived from an EMBL/GenBank/DDBJ whole genome shotgun (WGS) entry which is preliminary data.</text>
</comment>
<dbReference type="Proteomes" id="UP001501237">
    <property type="component" value="Unassembled WGS sequence"/>
</dbReference>
<dbReference type="Gene3D" id="3.30.9.10">
    <property type="entry name" value="D-Amino Acid Oxidase, subunit A, domain 2"/>
    <property type="match status" value="1"/>
</dbReference>
<sequence length="413" mass="44083">MRIGVIGAGILGLAVARRLGELGHEVTVLEKEDRVAGHQTGHNSGVAHAGLYYAPGSLKAELCRRGIGLLKEFCQLRGIAYDECGKIVVARNQRELEPLLEIERRAALNGVPGLRRLDRRGLREIEPAADGLAALHSPTTAIVDFPGVARALAEEVRLTGGVVRLGHEVIGIKADTGHAVVTSKVRALPGLEAGLGDGHSGDSGMVASAEAFDRLVVCAGLHSDRVAMLAGDAPEPAILPFRGEYYRLRSPELVRGLIYPVPDPRYPFLGVHFTRRVDGSVDIGPNAVLAGAREGYRRRDVSVRDLWDVLRWPGFPALALEHWRTGAKELYGSASKRAFVREARSFVPGLRAADVVAAPSGVRAQAVDADGSLVDDFRLGRIGAVLTVRNAPSPGATSSLAIAEHLVTLLLKE</sequence>
<dbReference type="InterPro" id="IPR036188">
    <property type="entry name" value="FAD/NAD-bd_sf"/>
</dbReference>
<organism evidence="7 8">
    <name type="scientific">Actinocorallia longicatena</name>
    <dbReference type="NCBI Taxonomy" id="111803"/>
    <lineage>
        <taxon>Bacteria</taxon>
        <taxon>Bacillati</taxon>
        <taxon>Actinomycetota</taxon>
        <taxon>Actinomycetes</taxon>
        <taxon>Streptosporangiales</taxon>
        <taxon>Thermomonosporaceae</taxon>
        <taxon>Actinocorallia</taxon>
    </lineage>
</organism>
<protein>
    <submittedName>
        <fullName evidence="7">L-2-hydroxyglutarate oxidase</fullName>
    </submittedName>
</protein>
<dbReference type="PANTHER" id="PTHR43104:SF2">
    <property type="entry name" value="L-2-HYDROXYGLUTARATE DEHYDROGENASE, MITOCHONDRIAL"/>
    <property type="match status" value="1"/>
</dbReference>
<evidence type="ECO:0000313" key="8">
    <source>
        <dbReference type="Proteomes" id="UP001501237"/>
    </source>
</evidence>
<keyword evidence="2" id="KW-0285">Flavoprotein</keyword>
<dbReference type="PANTHER" id="PTHR43104">
    <property type="entry name" value="L-2-HYDROXYGLUTARATE DEHYDROGENASE, MITOCHONDRIAL"/>
    <property type="match status" value="1"/>
</dbReference>
<dbReference type="Pfam" id="PF01266">
    <property type="entry name" value="DAO"/>
    <property type="match status" value="1"/>
</dbReference>
<name>A0ABP6Q5U1_9ACTN</name>
<keyword evidence="8" id="KW-1185">Reference proteome</keyword>